<reference evidence="2 3" key="1">
    <citation type="submission" date="2024-07" db="EMBL/GenBank/DDBJ databases">
        <title>Section-level genome sequencing and comparative genomics of Aspergillus sections Usti and Cavernicolus.</title>
        <authorList>
            <consortium name="Lawrence Berkeley National Laboratory"/>
            <person name="Nybo J.L."/>
            <person name="Vesth T.C."/>
            <person name="Theobald S."/>
            <person name="Frisvad J.C."/>
            <person name="Larsen T.O."/>
            <person name="Kjaerboelling I."/>
            <person name="Rothschild-Mancinelli K."/>
            <person name="Lyhne E.K."/>
            <person name="Kogle M.E."/>
            <person name="Barry K."/>
            <person name="Clum A."/>
            <person name="Na H."/>
            <person name="Ledsgaard L."/>
            <person name="Lin J."/>
            <person name="Lipzen A."/>
            <person name="Kuo A."/>
            <person name="Riley R."/>
            <person name="Mondo S."/>
            <person name="Labutti K."/>
            <person name="Haridas S."/>
            <person name="Pangalinan J."/>
            <person name="Salamov A.A."/>
            <person name="Simmons B.A."/>
            <person name="Magnuson J.K."/>
            <person name="Chen J."/>
            <person name="Drula E."/>
            <person name="Henrissat B."/>
            <person name="Wiebenga A."/>
            <person name="Lubbers R.J."/>
            <person name="Gomes A.C."/>
            <person name="Makela M.R."/>
            <person name="Stajich J."/>
            <person name="Grigoriev I.V."/>
            <person name="Mortensen U.H."/>
            <person name="De Vries R.P."/>
            <person name="Baker S.E."/>
            <person name="Andersen M.R."/>
        </authorList>
    </citation>
    <scope>NUCLEOTIDE SEQUENCE [LARGE SCALE GENOMIC DNA]</scope>
    <source>
        <strain evidence="2 3">CBS 123904</strain>
    </source>
</reference>
<feature type="region of interest" description="Disordered" evidence="1">
    <location>
        <begin position="131"/>
        <end position="168"/>
    </location>
</feature>
<proteinExistence type="predicted"/>
<evidence type="ECO:0000256" key="1">
    <source>
        <dbReference type="SAM" id="MobiDB-lite"/>
    </source>
</evidence>
<accession>A0ABR4KVR2</accession>
<name>A0ABR4KVR2_9EURO</name>
<dbReference type="EMBL" id="JBFXLU010000011">
    <property type="protein sequence ID" value="KAL2855312.1"/>
    <property type="molecule type" value="Genomic_DNA"/>
</dbReference>
<gene>
    <name evidence="2" type="ORF">BJY01DRAFT_243281</name>
</gene>
<evidence type="ECO:0000313" key="2">
    <source>
        <dbReference type="EMBL" id="KAL2855312.1"/>
    </source>
</evidence>
<dbReference type="Proteomes" id="UP001610446">
    <property type="component" value="Unassembled WGS sequence"/>
</dbReference>
<evidence type="ECO:0000313" key="3">
    <source>
        <dbReference type="Proteomes" id="UP001610446"/>
    </source>
</evidence>
<organism evidence="2 3">
    <name type="scientific">Aspergillus pseudoustus</name>
    <dbReference type="NCBI Taxonomy" id="1810923"/>
    <lineage>
        <taxon>Eukaryota</taxon>
        <taxon>Fungi</taxon>
        <taxon>Dikarya</taxon>
        <taxon>Ascomycota</taxon>
        <taxon>Pezizomycotina</taxon>
        <taxon>Eurotiomycetes</taxon>
        <taxon>Eurotiomycetidae</taxon>
        <taxon>Eurotiales</taxon>
        <taxon>Aspergillaceae</taxon>
        <taxon>Aspergillus</taxon>
        <taxon>Aspergillus subgen. Nidulantes</taxon>
    </lineage>
</organism>
<protein>
    <submittedName>
        <fullName evidence="2">Uncharacterized protein</fullName>
    </submittedName>
</protein>
<feature type="compositionally biased region" description="Polar residues" evidence="1">
    <location>
        <begin position="131"/>
        <end position="141"/>
    </location>
</feature>
<sequence>MCYYQPNAAGCTCVFLQLVQPCESPNVQYYPSPNPAANRKPLVKVCENLFIAKGVGQRACPKCLAQNQVQSQYQAQRRFSTAGSSLTMGAAAVGVVAPRTVIAVGQNAIIGNDGHSAGSVAWSNMKFGSISQTSSASTTPLPSRKRRGESLSRTLAAKRVSRSGPSFSHVSETATVSASAPITPSVRLVLPSTSAPPSLDMVGIKTPLASKPVIGGIDKALKTQVAQNNEANPQDSNNVADGEMGEMMSLLMSSKGATTPTDLVPVKKENEQGSAEHTDGRPRADSLFDGLDFDGGADQVAETKAEDTKMKVVKNDQDFPELSPIGEHDLWTMGTELTNEPVAKKIETEHE</sequence>
<keyword evidence="3" id="KW-1185">Reference proteome</keyword>
<comment type="caution">
    <text evidence="2">The sequence shown here is derived from an EMBL/GenBank/DDBJ whole genome shotgun (WGS) entry which is preliminary data.</text>
</comment>